<evidence type="ECO:0000313" key="2">
    <source>
        <dbReference type="EMBL" id="AQQ71451.1"/>
    </source>
</evidence>
<dbReference type="EMBL" id="CP019646">
    <property type="protein sequence ID" value="AQQ71451.1"/>
    <property type="molecule type" value="Genomic_DNA"/>
</dbReference>
<evidence type="ECO:0008006" key="4">
    <source>
        <dbReference type="Google" id="ProtNLM"/>
    </source>
</evidence>
<feature type="chain" id="PRO_5012162254" description="Neuromedin U" evidence="1">
    <location>
        <begin position="20"/>
        <end position="274"/>
    </location>
</feature>
<proteinExistence type="predicted"/>
<gene>
    <name evidence="2" type="ORF">SMSP2_01825</name>
</gene>
<feature type="signal peptide" evidence="1">
    <location>
        <begin position="1"/>
        <end position="19"/>
    </location>
</feature>
<dbReference type="Proteomes" id="UP000188181">
    <property type="component" value="Chromosome"/>
</dbReference>
<reference evidence="3" key="1">
    <citation type="submission" date="2017-02" db="EMBL/GenBank/DDBJ databases">
        <title>Comparative genomics and description of representatives of a novel lineage of planctomycetes thriving in anoxic sediments.</title>
        <authorList>
            <person name="Spring S."/>
            <person name="Bunk B."/>
            <person name="Sproer C."/>
        </authorList>
    </citation>
    <scope>NUCLEOTIDE SEQUENCE [LARGE SCALE GENOMIC DNA]</scope>
    <source>
        <strain evidence="3">SM-Chi-D1</strain>
    </source>
</reference>
<evidence type="ECO:0000313" key="3">
    <source>
        <dbReference type="Proteomes" id="UP000188181"/>
    </source>
</evidence>
<name>A0A1Q2MFH7_9BACT</name>
<evidence type="ECO:0000256" key="1">
    <source>
        <dbReference type="SAM" id="SignalP"/>
    </source>
</evidence>
<organism evidence="2 3">
    <name type="scientific">Limihaloglobus sulfuriphilus</name>
    <dbReference type="NCBI Taxonomy" id="1851148"/>
    <lineage>
        <taxon>Bacteria</taxon>
        <taxon>Pseudomonadati</taxon>
        <taxon>Planctomycetota</taxon>
        <taxon>Phycisphaerae</taxon>
        <taxon>Sedimentisphaerales</taxon>
        <taxon>Sedimentisphaeraceae</taxon>
        <taxon>Limihaloglobus</taxon>
    </lineage>
</organism>
<protein>
    <recommendedName>
        <fullName evidence="4">Neuromedin U</fullName>
    </recommendedName>
</protein>
<dbReference type="AlphaFoldDB" id="A0A1Q2MFH7"/>
<keyword evidence="1" id="KW-0732">Signal</keyword>
<keyword evidence="3" id="KW-1185">Reference proteome</keyword>
<dbReference type="KEGG" id="pbas:SMSP2_01825"/>
<dbReference type="STRING" id="1851148.SMSP2_01825"/>
<sequence length="274" mass="30277" precursor="true">MRMLWVAILMSFTSMIAMAADEGQSKPKGEPSATDLAKKAQNPVADMISLPFQWNSYFETGPKGKTQNAILIQPVIPITLNEDWNFITRPIIPLVEMPPLIDGQNRNHGLGNVQFQGFFSPKEPVNDWIIGFGAYLEFPTKSGPDGRFGSDNWSAGPAFVALQMKGQWVYGALISQLWSYSGNDPEVNLTSIQPFLNYNMADGWYLSASPVITANWSADSSETWTIPIGGGIGKVFKVGKQPVNAAIKAYHNVESPRAGADWQLQFQIQFLFPK</sequence>
<accession>A0A1Q2MFH7</accession>